<gene>
    <name evidence="1" type="ORF">LVIROSA_LOCUS18586</name>
</gene>
<evidence type="ECO:0000313" key="2">
    <source>
        <dbReference type="Proteomes" id="UP001157418"/>
    </source>
</evidence>
<organism evidence="1 2">
    <name type="scientific">Lactuca virosa</name>
    <dbReference type="NCBI Taxonomy" id="75947"/>
    <lineage>
        <taxon>Eukaryota</taxon>
        <taxon>Viridiplantae</taxon>
        <taxon>Streptophyta</taxon>
        <taxon>Embryophyta</taxon>
        <taxon>Tracheophyta</taxon>
        <taxon>Spermatophyta</taxon>
        <taxon>Magnoliopsida</taxon>
        <taxon>eudicotyledons</taxon>
        <taxon>Gunneridae</taxon>
        <taxon>Pentapetalae</taxon>
        <taxon>asterids</taxon>
        <taxon>campanulids</taxon>
        <taxon>Asterales</taxon>
        <taxon>Asteraceae</taxon>
        <taxon>Cichorioideae</taxon>
        <taxon>Cichorieae</taxon>
        <taxon>Lactucinae</taxon>
        <taxon>Lactuca</taxon>
    </lineage>
</organism>
<dbReference type="AlphaFoldDB" id="A0AAU9N2E4"/>
<reference evidence="1 2" key="1">
    <citation type="submission" date="2022-01" db="EMBL/GenBank/DDBJ databases">
        <authorList>
            <person name="Xiong W."/>
            <person name="Schranz E."/>
        </authorList>
    </citation>
    <scope>NUCLEOTIDE SEQUENCE [LARGE SCALE GENOMIC DNA]</scope>
</reference>
<comment type="caution">
    <text evidence="1">The sequence shown here is derived from an EMBL/GenBank/DDBJ whole genome shotgun (WGS) entry which is preliminary data.</text>
</comment>
<dbReference type="Proteomes" id="UP001157418">
    <property type="component" value="Unassembled WGS sequence"/>
</dbReference>
<sequence length="110" mass="12544">MGKHRDCRSGQKRRNTRTRRRLIAAMIRRRRNPHPSSLVLPVDQTTLNKPPPNVVPVPIRTSIFPLCYLPKSEEKRRRVTAGAASRHHCCRSQLLPSTLLPFSWLTAGGD</sequence>
<proteinExistence type="predicted"/>
<evidence type="ECO:0000313" key="1">
    <source>
        <dbReference type="EMBL" id="CAH1431891.1"/>
    </source>
</evidence>
<keyword evidence="2" id="KW-1185">Reference proteome</keyword>
<dbReference type="EMBL" id="CAKMRJ010003334">
    <property type="protein sequence ID" value="CAH1431891.1"/>
    <property type="molecule type" value="Genomic_DNA"/>
</dbReference>
<name>A0AAU9N2E4_9ASTR</name>
<protein>
    <submittedName>
        <fullName evidence="1">Uncharacterized protein</fullName>
    </submittedName>
</protein>
<accession>A0AAU9N2E4</accession>